<dbReference type="OrthoDB" id="9423933at2759"/>
<dbReference type="InterPro" id="IPR017452">
    <property type="entry name" value="GPCR_Rhodpsn_7TM"/>
</dbReference>
<evidence type="ECO:0000256" key="6">
    <source>
        <dbReference type="ARBA" id="ARBA00023040"/>
    </source>
</evidence>
<evidence type="ECO:0000256" key="5">
    <source>
        <dbReference type="ARBA" id="ARBA00022989"/>
    </source>
</evidence>
<keyword evidence="6 10" id="KW-0297">G-protein coupled receptor</keyword>
<evidence type="ECO:0000256" key="11">
    <source>
        <dbReference type="RuleBase" id="RU363047"/>
    </source>
</evidence>
<dbReference type="Proteomes" id="UP000694390">
    <property type="component" value="Chromosome 21"/>
</dbReference>
<feature type="transmembrane region" description="Helical" evidence="11">
    <location>
        <begin position="58"/>
        <end position="77"/>
    </location>
</feature>
<feature type="transmembrane region" description="Helical" evidence="11">
    <location>
        <begin position="139"/>
        <end position="163"/>
    </location>
</feature>
<dbReference type="InterPro" id="IPR000276">
    <property type="entry name" value="GPCR_Rhodpsn"/>
</dbReference>
<feature type="domain" description="G-protein coupled receptors family 1 profile" evidence="12">
    <location>
        <begin position="39"/>
        <end position="289"/>
    </location>
</feature>
<evidence type="ECO:0000259" key="12">
    <source>
        <dbReference type="PROSITE" id="PS50262"/>
    </source>
</evidence>
<dbReference type="PRINTS" id="PR00237">
    <property type="entry name" value="GPCRRHODOPSN"/>
</dbReference>
<reference evidence="13" key="1">
    <citation type="submission" date="2019-06" db="EMBL/GenBank/DDBJ databases">
        <title>G10K-VGP Goodes thornscrub tortoise genome, primary haplotype.</title>
        <authorList>
            <person name="Murphy B."/>
            <person name="Edwards T."/>
            <person name="Rhie A."/>
            <person name="Koren S."/>
            <person name="Phillippy A."/>
            <person name="Fedrigo O."/>
            <person name="Haase B."/>
            <person name="Mountcastle J."/>
            <person name="Lewin H."/>
            <person name="Damas J."/>
            <person name="Howe K."/>
            <person name="Formenti G."/>
            <person name="Myers G."/>
            <person name="Durbin R."/>
            <person name="Jarvis E.D."/>
        </authorList>
    </citation>
    <scope>NUCLEOTIDE SEQUENCE [LARGE SCALE GENOMIC DNA]</scope>
</reference>
<keyword evidence="5 11" id="KW-1133">Transmembrane helix</keyword>
<dbReference type="Ensembl" id="ENSGEVT00005018444.1">
    <property type="protein sequence ID" value="ENSGEVP00005017559.1"/>
    <property type="gene ID" value="ENSGEVG00005012456.1"/>
</dbReference>
<dbReference type="GO" id="GO:0004930">
    <property type="term" value="F:G protein-coupled receptor activity"/>
    <property type="evidence" value="ECO:0007669"/>
    <property type="project" value="UniProtKB-KW"/>
</dbReference>
<keyword evidence="2 11" id="KW-1003">Cell membrane</keyword>
<name>A0A8C4WH59_9SAUR</name>
<evidence type="ECO:0000256" key="9">
    <source>
        <dbReference type="ARBA" id="ARBA00023224"/>
    </source>
</evidence>
<dbReference type="GeneTree" id="ENSGT01150000286988"/>
<dbReference type="PANTHER" id="PTHR26452">
    <property type="entry name" value="OLFACTORY RECEPTOR"/>
    <property type="match status" value="1"/>
</dbReference>
<evidence type="ECO:0000256" key="10">
    <source>
        <dbReference type="RuleBase" id="RU000688"/>
    </source>
</evidence>
<evidence type="ECO:0000256" key="7">
    <source>
        <dbReference type="ARBA" id="ARBA00023136"/>
    </source>
</evidence>
<feature type="transmembrane region" description="Helical" evidence="11">
    <location>
        <begin position="97"/>
        <end position="119"/>
    </location>
</feature>
<evidence type="ECO:0000256" key="1">
    <source>
        <dbReference type="ARBA" id="ARBA00004651"/>
    </source>
</evidence>
<feature type="transmembrane region" description="Helical" evidence="11">
    <location>
        <begin position="237"/>
        <end position="259"/>
    </location>
</feature>
<dbReference type="PRINTS" id="PR00245">
    <property type="entry name" value="OLFACTORYR"/>
</dbReference>
<keyword evidence="14" id="KW-1185">Reference proteome</keyword>
<dbReference type="InterPro" id="IPR050516">
    <property type="entry name" value="Olfactory_GPCR"/>
</dbReference>
<organism evidence="13 14">
    <name type="scientific">Gopherus evgoodei</name>
    <name type="common">Goodes thornscrub tortoise</name>
    <dbReference type="NCBI Taxonomy" id="1825980"/>
    <lineage>
        <taxon>Eukaryota</taxon>
        <taxon>Metazoa</taxon>
        <taxon>Chordata</taxon>
        <taxon>Craniata</taxon>
        <taxon>Vertebrata</taxon>
        <taxon>Euteleostomi</taxon>
        <taxon>Archelosauria</taxon>
        <taxon>Testudinata</taxon>
        <taxon>Testudines</taxon>
        <taxon>Cryptodira</taxon>
        <taxon>Durocryptodira</taxon>
        <taxon>Testudinoidea</taxon>
        <taxon>Testudinidae</taxon>
        <taxon>Gopherus</taxon>
    </lineage>
</organism>
<dbReference type="InterPro" id="IPR000725">
    <property type="entry name" value="Olfact_rcpt"/>
</dbReference>
<dbReference type="SUPFAM" id="SSF81321">
    <property type="entry name" value="Family A G protein-coupled receptor-like"/>
    <property type="match status" value="1"/>
</dbReference>
<reference evidence="13" key="2">
    <citation type="submission" date="2025-08" db="UniProtKB">
        <authorList>
            <consortium name="Ensembl"/>
        </authorList>
    </citation>
    <scope>IDENTIFICATION</scope>
</reference>
<keyword evidence="11" id="KW-0716">Sensory transduction</keyword>
<dbReference type="GO" id="GO:0004984">
    <property type="term" value="F:olfactory receptor activity"/>
    <property type="evidence" value="ECO:0007669"/>
    <property type="project" value="InterPro"/>
</dbReference>
<evidence type="ECO:0000256" key="3">
    <source>
        <dbReference type="ARBA" id="ARBA00022692"/>
    </source>
</evidence>
<evidence type="ECO:0000256" key="2">
    <source>
        <dbReference type="ARBA" id="ARBA00022475"/>
    </source>
</evidence>
<evidence type="ECO:0000313" key="14">
    <source>
        <dbReference type="Proteomes" id="UP000694390"/>
    </source>
</evidence>
<evidence type="ECO:0000313" key="13">
    <source>
        <dbReference type="Ensembl" id="ENSGEVP00005017559.1"/>
    </source>
</evidence>
<accession>A0A8C4WH59</accession>
<keyword evidence="4 11" id="KW-0552">Olfaction</keyword>
<reference evidence="13" key="3">
    <citation type="submission" date="2025-09" db="UniProtKB">
        <authorList>
            <consortium name="Ensembl"/>
        </authorList>
    </citation>
    <scope>IDENTIFICATION</scope>
</reference>
<feature type="transmembrane region" description="Helical" evidence="11">
    <location>
        <begin position="271"/>
        <end position="291"/>
    </location>
</feature>
<sequence>MLNQTTMTEFLLLGFSEGRELQILQFVEFLVIYLVAMTGNLFVITAVILDLHLHTPMFFLLINLSMLDLGFISVIIPKSMVNCIMNTRKTISVYGCFAQIFLIILSGCTEGFMLSVMAYDRHAAICNPLHYVNIMNKRVCHQLVASAWTVSFFFALVNTLFLLNVNFCGPNEVSHFICELPSLLALSCTTTFTNEMVLLTSVVIFGLSSFIPILVSYIHIISTILRIRSAEGRSKAFSTCSSHLTVVCLLYLTALLQYMKPNAAPSVILNKLFSIHYSILTPMLNPIIYSLKNKEVKMALWKIYSNHVSDVH</sequence>
<dbReference type="AlphaFoldDB" id="A0A8C4WH59"/>
<keyword evidence="7 11" id="KW-0472">Membrane</keyword>
<dbReference type="PROSITE" id="PS50262">
    <property type="entry name" value="G_PROTEIN_RECEP_F1_2"/>
    <property type="match status" value="1"/>
</dbReference>
<evidence type="ECO:0000256" key="8">
    <source>
        <dbReference type="ARBA" id="ARBA00023170"/>
    </source>
</evidence>
<dbReference type="Pfam" id="PF13853">
    <property type="entry name" value="7tm_4"/>
    <property type="match status" value="1"/>
</dbReference>
<dbReference type="GO" id="GO:0005886">
    <property type="term" value="C:plasma membrane"/>
    <property type="evidence" value="ECO:0007669"/>
    <property type="project" value="UniProtKB-SubCell"/>
</dbReference>
<proteinExistence type="inferred from homology"/>
<comment type="subcellular location">
    <subcellularLocation>
        <location evidence="1 11">Cell membrane</location>
        <topology evidence="1 11">Multi-pass membrane protein</topology>
    </subcellularLocation>
</comment>
<feature type="transmembrane region" description="Helical" evidence="11">
    <location>
        <begin position="202"/>
        <end position="225"/>
    </location>
</feature>
<comment type="similarity">
    <text evidence="10">Belongs to the G-protein coupled receptor 1 family.</text>
</comment>
<evidence type="ECO:0000256" key="4">
    <source>
        <dbReference type="ARBA" id="ARBA00022725"/>
    </source>
</evidence>
<protein>
    <recommendedName>
        <fullName evidence="11">Olfactory receptor</fullName>
    </recommendedName>
</protein>
<feature type="transmembrane region" description="Helical" evidence="11">
    <location>
        <begin position="30"/>
        <end position="51"/>
    </location>
</feature>
<keyword evidence="3 10" id="KW-0812">Transmembrane</keyword>
<dbReference type="FunFam" id="1.20.1070.10:FF:000015">
    <property type="entry name" value="Olfactory receptor"/>
    <property type="match status" value="1"/>
</dbReference>
<keyword evidence="9 10" id="KW-0807">Transducer</keyword>
<dbReference type="CDD" id="cd15229">
    <property type="entry name" value="7tmA_OR8S1-like"/>
    <property type="match status" value="1"/>
</dbReference>
<dbReference type="Gene3D" id="1.20.1070.10">
    <property type="entry name" value="Rhodopsin 7-helix transmembrane proteins"/>
    <property type="match status" value="1"/>
</dbReference>
<keyword evidence="8 10" id="KW-0675">Receptor</keyword>
<dbReference type="PROSITE" id="PS00237">
    <property type="entry name" value="G_PROTEIN_RECEP_F1_1"/>
    <property type="match status" value="1"/>
</dbReference>